<proteinExistence type="predicted"/>
<accession>W2D324</accession>
<organism evidence="1 2">
    <name type="scientific">Tannerella sp. oral taxon BU063 isolate Cell 8/11</name>
    <dbReference type="NCBI Taxonomy" id="1411915"/>
    <lineage>
        <taxon>Bacteria</taxon>
        <taxon>Pseudomonadati</taxon>
        <taxon>Bacteroidota</taxon>
        <taxon>Bacteroidia</taxon>
        <taxon>Bacteroidales</taxon>
        <taxon>Tannerellaceae</taxon>
        <taxon>Tannerella</taxon>
    </lineage>
</organism>
<evidence type="ECO:0008006" key="3">
    <source>
        <dbReference type="Google" id="ProtNLM"/>
    </source>
</evidence>
<dbReference type="Gene3D" id="3.30.450.20">
    <property type="entry name" value="PAS domain"/>
    <property type="match status" value="1"/>
</dbReference>
<feature type="non-terminal residue" evidence="1">
    <location>
        <position position="1"/>
    </location>
</feature>
<evidence type="ECO:0000313" key="2">
    <source>
        <dbReference type="Proteomes" id="UP000034980"/>
    </source>
</evidence>
<dbReference type="AlphaFoldDB" id="W2D324"/>
<sequence length="179" mass="20888">AKLPPFIEAFDAVARTTYKSIYVIDYHRQNFLYVSDNPFYLCGMTTEEVQELGYDFYLKFVPESEHELLLEANCAGFQFAESIPPERWSEYTISYDFHTCPPKKTPILINHKITPLKMSSDGHLWLAFCIASLSAAPSSGNIEVTNFRNERLWAYRNNQWKEEQIILTKREQDVVYLLV</sequence>
<gene>
    <name evidence="1" type="ORF">T235_04485</name>
</gene>
<evidence type="ECO:0000313" key="1">
    <source>
        <dbReference type="EMBL" id="ETK13191.1"/>
    </source>
</evidence>
<protein>
    <recommendedName>
        <fullName evidence="3">PAS domain-containing protein</fullName>
    </recommendedName>
</protein>
<comment type="caution">
    <text evidence="1">The sequence shown here is derived from an EMBL/GenBank/DDBJ whole genome shotgun (WGS) entry which is preliminary data.</text>
</comment>
<reference evidence="1 2" key="1">
    <citation type="submission" date="2013-11" db="EMBL/GenBank/DDBJ databases">
        <title>Single cell genomics of uncultured Tannerella BU063 (oral taxon 286).</title>
        <authorList>
            <person name="Beall C.J."/>
            <person name="Campbell A.G."/>
            <person name="Griffen A.L."/>
            <person name="Podar M."/>
            <person name="Leys E.J."/>
        </authorList>
    </citation>
    <scope>NUCLEOTIDE SEQUENCE [LARGE SCALE GENOMIC DNA]</scope>
    <source>
        <strain evidence="1">Cell 8/11</strain>
    </source>
</reference>
<name>W2D324_9BACT</name>
<feature type="non-terminal residue" evidence="1">
    <location>
        <position position="179"/>
    </location>
</feature>
<dbReference type="EMBL" id="AYYF01000821">
    <property type="protein sequence ID" value="ETK13191.1"/>
    <property type="molecule type" value="Genomic_DNA"/>
</dbReference>
<dbReference type="Proteomes" id="UP000034980">
    <property type="component" value="Unassembled WGS sequence"/>
</dbReference>